<dbReference type="InterPro" id="IPR037516">
    <property type="entry name" value="Tripartite_DENN"/>
</dbReference>
<dbReference type="PANTHER" id="PTHR13677:SF0">
    <property type="entry name" value="LD41638P"/>
    <property type="match status" value="1"/>
</dbReference>
<feature type="domain" description="UDENN" evidence="2">
    <location>
        <begin position="1"/>
        <end position="518"/>
    </location>
</feature>
<dbReference type="EMBL" id="IACT01003773">
    <property type="protein sequence ID" value="LAC22998.1"/>
    <property type="molecule type" value="mRNA"/>
</dbReference>
<dbReference type="InterPro" id="IPR024224">
    <property type="entry name" value="DENND6"/>
</dbReference>
<name>A0A6A7FWQ2_9CRUS</name>
<sequence>MKFSYPVGSLSKKDEHNVCCLSFPDSHSSTIGDTTFCFRFRCEKTKCNVDGGNHSYKFGYVFFRQRKDETRRRGYFQQSIVLISSLPLVTLFEKCASVIGPMFFVHGKFAFYSACRNIVEWDDPIDGSKVELPLLGTVLRVELHLPRHISASVPTIETSTLDLFSASATLIDLACHIDHTMIGGSFQEMNLYHHFRHSLGNLWFLWELAITGRPLLIISKTPAGCAHAVLGLTSLISPIVFQGDFRPYFTVYDDDFKHFSALHDHKMLPGVVLGITNPFFLKVWNHFPNILFLRMRETVESCSLFSSSPRNALASEPGLVPGDSGSINLHPSPSSSFDAFPNGEKKSRFMRRFSASKKPTITNVPLKSRECLSSVDDSKLICKETPLLMPERQVLDQLLTRPAIDSQSIESEESILINNMVLRKHFREITVKFLQPFQLYFEYDEAVCSSPSFNPYLQKPSLPKFQERTFLERVRGLPKDELQSIPLRTEGVYGSKRKSLIKLYGSFFRSPHFHFWFNSHREKAKRSLEKAIHDAIKEAAIRQLLNGISISNAIRMAQVIQEWLDVALNTPHPDPKSTGPADRMLCAALRSHLNAVFAALPKRHSERLRRKHSSLSDVDPFMQQLSLLETTPDLSSLPNGHRLRIQGVTEHSNFPNDPQLLSQEHKIDLVIHDDHFH</sequence>
<dbReference type="AlphaFoldDB" id="A0A6A7FWQ2"/>
<evidence type="ECO:0000313" key="3">
    <source>
        <dbReference type="EMBL" id="LAC22998.1"/>
    </source>
</evidence>
<dbReference type="GO" id="GO:0055037">
    <property type="term" value="C:recycling endosome"/>
    <property type="evidence" value="ECO:0007669"/>
    <property type="project" value="TreeGrafter"/>
</dbReference>
<reference evidence="3" key="1">
    <citation type="submission" date="2017-11" db="EMBL/GenBank/DDBJ databases">
        <title>The sensing device of the deep-sea amphipod.</title>
        <authorList>
            <person name="Kobayashi H."/>
            <person name="Nagahama T."/>
            <person name="Arai W."/>
            <person name="Sasagawa Y."/>
            <person name="Umeda M."/>
            <person name="Hayashi T."/>
            <person name="Nikaido I."/>
            <person name="Watanabe H."/>
            <person name="Oguri K."/>
            <person name="Kitazato H."/>
            <person name="Fujioka K."/>
            <person name="Kido Y."/>
            <person name="Takami H."/>
        </authorList>
    </citation>
    <scope>NUCLEOTIDE SEQUENCE</scope>
    <source>
        <tissue evidence="3">Whole body</tissue>
    </source>
</reference>
<dbReference type="PROSITE" id="PS50211">
    <property type="entry name" value="DENN"/>
    <property type="match status" value="1"/>
</dbReference>
<protein>
    <submittedName>
        <fullName evidence="3">Protein DENND6A</fullName>
    </submittedName>
</protein>
<accession>A0A6A7FWQ2</accession>
<organism evidence="3">
    <name type="scientific">Hirondellea gigas</name>
    <dbReference type="NCBI Taxonomy" id="1518452"/>
    <lineage>
        <taxon>Eukaryota</taxon>
        <taxon>Metazoa</taxon>
        <taxon>Ecdysozoa</taxon>
        <taxon>Arthropoda</taxon>
        <taxon>Crustacea</taxon>
        <taxon>Multicrustacea</taxon>
        <taxon>Malacostraca</taxon>
        <taxon>Eumalacostraca</taxon>
        <taxon>Peracarida</taxon>
        <taxon>Amphipoda</taxon>
        <taxon>Amphilochidea</taxon>
        <taxon>Lysianassida</taxon>
        <taxon>Lysianassidira</taxon>
        <taxon>Lysianassoidea</taxon>
        <taxon>Lysianassidae</taxon>
        <taxon>Hirondellea</taxon>
    </lineage>
</organism>
<evidence type="ECO:0000259" key="2">
    <source>
        <dbReference type="PROSITE" id="PS50211"/>
    </source>
</evidence>
<dbReference type="PANTHER" id="PTHR13677">
    <property type="entry name" value="LD41638P"/>
    <property type="match status" value="1"/>
</dbReference>
<dbReference type="GO" id="GO:0005085">
    <property type="term" value="F:guanyl-nucleotide exchange factor activity"/>
    <property type="evidence" value="ECO:0007669"/>
    <property type="project" value="InterPro"/>
</dbReference>
<proteinExistence type="evidence at transcript level"/>
<evidence type="ECO:0000256" key="1">
    <source>
        <dbReference type="ARBA" id="ARBA00007159"/>
    </source>
</evidence>
<comment type="similarity">
    <text evidence="1">Belongs to the DENND6 family.</text>
</comment>